<dbReference type="Proteomes" id="UP000217199">
    <property type="component" value="Unassembled WGS sequence"/>
</dbReference>
<dbReference type="SUPFAM" id="SSF48371">
    <property type="entry name" value="ARM repeat"/>
    <property type="match status" value="1"/>
</dbReference>
<feature type="domain" description="W2" evidence="1">
    <location>
        <begin position="255"/>
        <end position="422"/>
    </location>
</feature>
<proteinExistence type="predicted"/>
<evidence type="ECO:0000259" key="1">
    <source>
        <dbReference type="PROSITE" id="PS51363"/>
    </source>
</evidence>
<dbReference type="PROSITE" id="PS51363">
    <property type="entry name" value="W2"/>
    <property type="match status" value="1"/>
</dbReference>
<dbReference type="EMBL" id="NBII01000005">
    <property type="protein sequence ID" value="PAV18593.1"/>
    <property type="molecule type" value="Genomic_DNA"/>
</dbReference>
<dbReference type="STRING" id="2282107.A0A286UG70"/>
<reference evidence="2 3" key="1">
    <citation type="journal article" date="2017" name="Mol. Ecol.">
        <title>Comparative and population genomic landscape of Phellinus noxius: A hypervariable fungus causing root rot in trees.</title>
        <authorList>
            <person name="Chung C.L."/>
            <person name="Lee T.J."/>
            <person name="Akiba M."/>
            <person name="Lee H.H."/>
            <person name="Kuo T.H."/>
            <person name="Liu D."/>
            <person name="Ke H.M."/>
            <person name="Yokoi T."/>
            <person name="Roa M.B."/>
            <person name="Lu M.J."/>
            <person name="Chang Y.Y."/>
            <person name="Ann P.J."/>
            <person name="Tsai J.N."/>
            <person name="Chen C.Y."/>
            <person name="Tzean S.S."/>
            <person name="Ota Y."/>
            <person name="Hattori T."/>
            <person name="Sahashi N."/>
            <person name="Liou R.F."/>
            <person name="Kikuchi T."/>
            <person name="Tsai I.J."/>
        </authorList>
    </citation>
    <scope>NUCLEOTIDE SEQUENCE [LARGE SCALE GENOMIC DNA]</scope>
    <source>
        <strain evidence="2 3">FFPRI411160</strain>
    </source>
</reference>
<dbReference type="OrthoDB" id="1727522at2759"/>
<organism evidence="2 3">
    <name type="scientific">Pyrrhoderma noxium</name>
    <dbReference type="NCBI Taxonomy" id="2282107"/>
    <lineage>
        <taxon>Eukaryota</taxon>
        <taxon>Fungi</taxon>
        <taxon>Dikarya</taxon>
        <taxon>Basidiomycota</taxon>
        <taxon>Agaricomycotina</taxon>
        <taxon>Agaricomycetes</taxon>
        <taxon>Hymenochaetales</taxon>
        <taxon>Hymenochaetaceae</taxon>
        <taxon>Pyrrhoderma</taxon>
    </lineage>
</organism>
<dbReference type="InParanoid" id="A0A286UG70"/>
<dbReference type="Pfam" id="PF25504">
    <property type="entry name" value="HEAT_5MP1_2"/>
    <property type="match status" value="1"/>
</dbReference>
<evidence type="ECO:0000313" key="3">
    <source>
        <dbReference type="Proteomes" id="UP000217199"/>
    </source>
</evidence>
<comment type="caution">
    <text evidence="2">The sequence shown here is derived from an EMBL/GenBank/DDBJ whole genome shotgun (WGS) entry which is preliminary data.</text>
</comment>
<dbReference type="PANTHER" id="PTHR14208:SF2">
    <property type="entry name" value="PROTEIN KRASAVIETZ"/>
    <property type="match status" value="1"/>
</dbReference>
<keyword evidence="3" id="KW-1185">Reference proteome</keyword>
<name>A0A286UG70_9AGAM</name>
<dbReference type="AlphaFoldDB" id="A0A286UG70"/>
<dbReference type="InterPro" id="IPR057397">
    <property type="entry name" value="HEAT_5MP1_2"/>
</dbReference>
<dbReference type="Pfam" id="PF02020">
    <property type="entry name" value="W2"/>
    <property type="match status" value="1"/>
</dbReference>
<gene>
    <name evidence="2" type="ORF">PNOK_0543500</name>
</gene>
<dbReference type="SMART" id="SM00515">
    <property type="entry name" value="eIF5C"/>
    <property type="match status" value="1"/>
</dbReference>
<dbReference type="Gene3D" id="1.25.40.180">
    <property type="match status" value="1"/>
</dbReference>
<sequence>MSQQSAASKPSLTGVKIKARKRAVQAQAKHEPAVFRDQLYKHLETVPEDDFDGYYNKLVQAGSTLEFLKYADAFYEIFFAGGLLQPGGTYVQDGAPSSPFSILKAKEPVEIDNMKKYIEVLNKLTRRYKYLQRPLEESSLPGLFQYCNRWTADQRDKFAIAAGLIIAQGLSSTTPLQNLMKDHLVKDMLSLSVITNVFRAFLADQTMEQLSSALRKGGIKDLLLFLPINKRDPKLLEEHFKKAGLSQVAEWFIRKQSAAARDSIVKTFKELCDDEHRTTDEIIDALKTALEGLPIATTDFVSCIWQGIMSNIDWNSRADQLESLVQREVDKYAPVLEPFCESAKTQVALINAVQVYCYDETRVLKSFPQLLKILYNKDCISAQAIIYWHQKGAKAQGKQHFLKATEALVKFLEEQEDESEEEEE</sequence>
<dbReference type="PANTHER" id="PTHR14208">
    <property type="entry name" value="BASIC LEUCINE ZIPPER AND W2 DOMAIN-CONTAINING PROTEIN"/>
    <property type="match status" value="1"/>
</dbReference>
<dbReference type="InterPro" id="IPR016024">
    <property type="entry name" value="ARM-type_fold"/>
</dbReference>
<dbReference type="InterPro" id="IPR003307">
    <property type="entry name" value="W2_domain"/>
</dbReference>
<protein>
    <submittedName>
        <fullName evidence="2">ARM repeat-containing</fullName>
    </submittedName>
</protein>
<dbReference type="GO" id="GO:0005737">
    <property type="term" value="C:cytoplasm"/>
    <property type="evidence" value="ECO:0007669"/>
    <property type="project" value="TreeGrafter"/>
</dbReference>
<dbReference type="GO" id="GO:0016020">
    <property type="term" value="C:membrane"/>
    <property type="evidence" value="ECO:0007669"/>
    <property type="project" value="TreeGrafter"/>
</dbReference>
<accession>A0A286UG70</accession>
<evidence type="ECO:0000313" key="2">
    <source>
        <dbReference type="EMBL" id="PAV18593.1"/>
    </source>
</evidence>
<dbReference type="InterPro" id="IPR051245">
    <property type="entry name" value="eIF5-mimic_regulator"/>
</dbReference>